<sequence>MHFHTAASIIAAGCVAVQADADAIAATSAAHAAAISSPIADITDSNNRPRRLLQGFKRQIKNASTFTHRHQSKSDVGIFAKSAPRFLQDSDYEYYCPRDTCPAELCDCADSGGSLEDCTTQLQNVCRAGQLGDCVYAAYVKVYEEVYCPFVSCVDQGFREDQCDCAFYELYCNRIKSEECSEILAADDADNKPFFGCDETSVAAVCDQASYCKNKGDLQGLDLGSWKGAVATGLMNNSGDKFGGGSVMAVMSLLSAIWLMVSI</sequence>
<keyword evidence="3" id="KW-1185">Reference proteome</keyword>
<evidence type="ECO:0000256" key="1">
    <source>
        <dbReference type="SAM" id="SignalP"/>
    </source>
</evidence>
<reference evidence="2 3" key="1">
    <citation type="submission" date="2024-10" db="EMBL/GenBank/DDBJ databases">
        <title>Updated reference genomes for cyclostephanoid diatoms.</title>
        <authorList>
            <person name="Roberts W.R."/>
            <person name="Alverson A.J."/>
        </authorList>
    </citation>
    <scope>NUCLEOTIDE SEQUENCE [LARGE SCALE GENOMIC DNA]</scope>
    <source>
        <strain evidence="2 3">AJA276-08</strain>
    </source>
</reference>
<feature type="signal peptide" evidence="1">
    <location>
        <begin position="1"/>
        <end position="19"/>
    </location>
</feature>
<gene>
    <name evidence="2" type="ORF">ACHAW5_008070</name>
</gene>
<comment type="caution">
    <text evidence="2">The sequence shown here is derived from an EMBL/GenBank/DDBJ whole genome shotgun (WGS) entry which is preliminary data.</text>
</comment>
<name>A0ABD3Q075_9STRA</name>
<evidence type="ECO:0000313" key="2">
    <source>
        <dbReference type="EMBL" id="KAL3793723.1"/>
    </source>
</evidence>
<accession>A0ABD3Q075</accession>
<organism evidence="2 3">
    <name type="scientific">Stephanodiscus triporus</name>
    <dbReference type="NCBI Taxonomy" id="2934178"/>
    <lineage>
        <taxon>Eukaryota</taxon>
        <taxon>Sar</taxon>
        <taxon>Stramenopiles</taxon>
        <taxon>Ochrophyta</taxon>
        <taxon>Bacillariophyta</taxon>
        <taxon>Coscinodiscophyceae</taxon>
        <taxon>Thalassiosirophycidae</taxon>
        <taxon>Stephanodiscales</taxon>
        <taxon>Stephanodiscaceae</taxon>
        <taxon>Stephanodiscus</taxon>
    </lineage>
</organism>
<dbReference type="Proteomes" id="UP001530315">
    <property type="component" value="Unassembled WGS sequence"/>
</dbReference>
<keyword evidence="1" id="KW-0732">Signal</keyword>
<protein>
    <submittedName>
        <fullName evidence="2">Uncharacterized protein</fullName>
    </submittedName>
</protein>
<evidence type="ECO:0000313" key="3">
    <source>
        <dbReference type="Proteomes" id="UP001530315"/>
    </source>
</evidence>
<feature type="chain" id="PRO_5044859994" evidence="1">
    <location>
        <begin position="20"/>
        <end position="263"/>
    </location>
</feature>
<proteinExistence type="predicted"/>
<dbReference type="EMBL" id="JALLAZ020000506">
    <property type="protein sequence ID" value="KAL3793723.1"/>
    <property type="molecule type" value="Genomic_DNA"/>
</dbReference>
<dbReference type="AlphaFoldDB" id="A0ABD3Q075"/>